<reference evidence="2 3" key="1">
    <citation type="journal article" date="2018" name="Nat. Ecol. Evol.">
        <title>Pezizomycetes genomes reveal the molecular basis of ectomycorrhizal truffle lifestyle.</title>
        <authorList>
            <person name="Murat C."/>
            <person name="Payen T."/>
            <person name="Noel B."/>
            <person name="Kuo A."/>
            <person name="Morin E."/>
            <person name="Chen J."/>
            <person name="Kohler A."/>
            <person name="Krizsan K."/>
            <person name="Balestrini R."/>
            <person name="Da Silva C."/>
            <person name="Montanini B."/>
            <person name="Hainaut M."/>
            <person name="Levati E."/>
            <person name="Barry K.W."/>
            <person name="Belfiori B."/>
            <person name="Cichocki N."/>
            <person name="Clum A."/>
            <person name="Dockter R.B."/>
            <person name="Fauchery L."/>
            <person name="Guy J."/>
            <person name="Iotti M."/>
            <person name="Le Tacon F."/>
            <person name="Lindquist E.A."/>
            <person name="Lipzen A."/>
            <person name="Malagnac F."/>
            <person name="Mello A."/>
            <person name="Molinier V."/>
            <person name="Miyauchi S."/>
            <person name="Poulain J."/>
            <person name="Riccioni C."/>
            <person name="Rubini A."/>
            <person name="Sitrit Y."/>
            <person name="Splivallo R."/>
            <person name="Traeger S."/>
            <person name="Wang M."/>
            <person name="Zifcakova L."/>
            <person name="Wipf D."/>
            <person name="Zambonelli A."/>
            <person name="Paolocci F."/>
            <person name="Nowrousian M."/>
            <person name="Ottonello S."/>
            <person name="Baldrian P."/>
            <person name="Spatafora J.W."/>
            <person name="Henrissat B."/>
            <person name="Nagy L.G."/>
            <person name="Aury J.M."/>
            <person name="Wincker P."/>
            <person name="Grigoriev I.V."/>
            <person name="Bonfante P."/>
            <person name="Martin F.M."/>
        </authorList>
    </citation>
    <scope>NUCLEOTIDE SEQUENCE [LARGE SCALE GENOMIC DNA]</scope>
    <source>
        <strain evidence="2 3">RN42</strain>
    </source>
</reference>
<accession>A0A3N4HVZ6</accession>
<dbReference type="EMBL" id="ML119809">
    <property type="protein sequence ID" value="RPA73834.1"/>
    <property type="molecule type" value="Genomic_DNA"/>
</dbReference>
<feature type="region of interest" description="Disordered" evidence="1">
    <location>
        <begin position="299"/>
        <end position="325"/>
    </location>
</feature>
<evidence type="ECO:0000313" key="3">
    <source>
        <dbReference type="Proteomes" id="UP000275078"/>
    </source>
</evidence>
<dbReference type="Proteomes" id="UP000275078">
    <property type="component" value="Unassembled WGS sequence"/>
</dbReference>
<organism evidence="2 3">
    <name type="scientific">Ascobolus immersus RN42</name>
    <dbReference type="NCBI Taxonomy" id="1160509"/>
    <lineage>
        <taxon>Eukaryota</taxon>
        <taxon>Fungi</taxon>
        <taxon>Dikarya</taxon>
        <taxon>Ascomycota</taxon>
        <taxon>Pezizomycotina</taxon>
        <taxon>Pezizomycetes</taxon>
        <taxon>Pezizales</taxon>
        <taxon>Ascobolaceae</taxon>
        <taxon>Ascobolus</taxon>
    </lineage>
</organism>
<feature type="compositionally biased region" description="Polar residues" evidence="1">
    <location>
        <begin position="299"/>
        <end position="318"/>
    </location>
</feature>
<protein>
    <submittedName>
        <fullName evidence="2">Uncharacterized protein</fullName>
    </submittedName>
</protein>
<evidence type="ECO:0000313" key="2">
    <source>
        <dbReference type="EMBL" id="RPA73834.1"/>
    </source>
</evidence>
<sequence length="335" mass="37499">MPNLPVTPSSAPSDILEGFSKEHGRRIPNAPRALSQFLAPPSAQSATKRPDSQSRQYRLALDSVLRHMKEYQNQETTVVKMKKTKETGYQRKLLDKLNEGKGALVILLRQYDQYLDFALSESNNMTAVAENKKPWVPVLEMTRDIREVLTFYDRKVKSISEQVPNLVADLNKQVIEGDSPSHTLDELLAARVGADALQKGWKQEFMPQSTEDLALSTMLYDSKPPLVIPDDLLAPGPKFGHQLSRMIYDLRKTSLGFMWETIPDISRPWKGGIEEYGDVEQFLERRMLTDNDTSCGLSNASSWVDQSENASGRTSSVGAESHKSGDVVVLTSSKL</sequence>
<keyword evidence="3" id="KW-1185">Reference proteome</keyword>
<proteinExistence type="predicted"/>
<evidence type="ECO:0000256" key="1">
    <source>
        <dbReference type="SAM" id="MobiDB-lite"/>
    </source>
</evidence>
<gene>
    <name evidence="2" type="ORF">BJ508DRAFT_44989</name>
</gene>
<dbReference type="AlphaFoldDB" id="A0A3N4HVZ6"/>
<name>A0A3N4HVZ6_ASCIM</name>